<evidence type="ECO:0000256" key="4">
    <source>
        <dbReference type="ARBA" id="ARBA00023136"/>
    </source>
</evidence>
<protein>
    <submittedName>
        <fullName evidence="5">Uncharacterized protein</fullName>
    </submittedName>
</protein>
<organism evidence="5 6">
    <name type="scientific">Cudoniella acicularis</name>
    <dbReference type="NCBI Taxonomy" id="354080"/>
    <lineage>
        <taxon>Eukaryota</taxon>
        <taxon>Fungi</taxon>
        <taxon>Dikarya</taxon>
        <taxon>Ascomycota</taxon>
        <taxon>Pezizomycotina</taxon>
        <taxon>Leotiomycetes</taxon>
        <taxon>Helotiales</taxon>
        <taxon>Tricladiaceae</taxon>
        <taxon>Cudoniella</taxon>
    </lineage>
</organism>
<dbReference type="GO" id="GO:0000030">
    <property type="term" value="F:mannosyltransferase activity"/>
    <property type="evidence" value="ECO:0007669"/>
    <property type="project" value="TreeGrafter"/>
</dbReference>
<keyword evidence="2" id="KW-0812">Transmembrane</keyword>
<evidence type="ECO:0000313" key="6">
    <source>
        <dbReference type="Proteomes" id="UP000566819"/>
    </source>
</evidence>
<accession>A0A8H4R4F4</accession>
<dbReference type="EMBL" id="JAAMPI010001855">
    <property type="protein sequence ID" value="KAF4622718.1"/>
    <property type="molecule type" value="Genomic_DNA"/>
</dbReference>
<dbReference type="AlphaFoldDB" id="A0A8H4R4F4"/>
<comment type="subcellular location">
    <subcellularLocation>
        <location evidence="1">Membrane</location>
    </subcellularLocation>
</comment>
<keyword evidence="4" id="KW-0472">Membrane</keyword>
<keyword evidence="6" id="KW-1185">Reference proteome</keyword>
<dbReference type="PANTHER" id="PTHR32385">
    <property type="entry name" value="MANNOSYL PHOSPHORYLINOSITOL CERAMIDE SYNTHASE"/>
    <property type="match status" value="1"/>
</dbReference>
<evidence type="ECO:0000313" key="5">
    <source>
        <dbReference type="EMBL" id="KAF4622718.1"/>
    </source>
</evidence>
<dbReference type="PANTHER" id="PTHR32385:SF20">
    <property type="entry name" value="MANNOSYL PHOSPHORYLINOSITOL CERAMIDE SYNTHASE CSH1-RELATED"/>
    <property type="match status" value="1"/>
</dbReference>
<evidence type="ECO:0000256" key="2">
    <source>
        <dbReference type="ARBA" id="ARBA00022692"/>
    </source>
</evidence>
<dbReference type="Proteomes" id="UP000566819">
    <property type="component" value="Unassembled WGS sequence"/>
</dbReference>
<gene>
    <name evidence="5" type="ORF">G7Y89_g14311</name>
</gene>
<dbReference type="OrthoDB" id="3647at2759"/>
<dbReference type="InterPro" id="IPR051706">
    <property type="entry name" value="Glycosyltransferase_domain"/>
</dbReference>
<keyword evidence="3" id="KW-1133">Transmembrane helix</keyword>
<proteinExistence type="predicted"/>
<name>A0A8H4R4F4_9HELO</name>
<reference evidence="5 6" key="1">
    <citation type="submission" date="2020-03" db="EMBL/GenBank/DDBJ databases">
        <title>Draft Genome Sequence of Cudoniella acicularis.</title>
        <authorList>
            <person name="Buettner E."/>
            <person name="Kellner H."/>
        </authorList>
    </citation>
    <scope>NUCLEOTIDE SEQUENCE [LARGE SCALE GENOMIC DNA]</scope>
    <source>
        <strain evidence="5 6">DSM 108380</strain>
    </source>
</reference>
<comment type="caution">
    <text evidence="5">The sequence shown here is derived from an EMBL/GenBank/DDBJ whole genome shotgun (WGS) entry which is preliminary data.</text>
</comment>
<sequence>MRPRVYITLTILIVLLVLGFIASRIAGFVHLFFEHAGIAITQEEAAIAHNSTTPDPRPQVIPKIIHQVYHNWHDPSNETLPSDWDELRQSCINLNPDWEYKVCGFKVVDLSSVRLESWYLFKLH</sequence>
<dbReference type="GO" id="GO:0051999">
    <property type="term" value="P:mannosyl-inositol phosphorylceramide biosynthetic process"/>
    <property type="evidence" value="ECO:0007669"/>
    <property type="project" value="TreeGrafter"/>
</dbReference>
<dbReference type="GO" id="GO:0016020">
    <property type="term" value="C:membrane"/>
    <property type="evidence" value="ECO:0007669"/>
    <property type="project" value="UniProtKB-SubCell"/>
</dbReference>
<evidence type="ECO:0000256" key="3">
    <source>
        <dbReference type="ARBA" id="ARBA00022989"/>
    </source>
</evidence>
<evidence type="ECO:0000256" key="1">
    <source>
        <dbReference type="ARBA" id="ARBA00004370"/>
    </source>
</evidence>